<gene>
    <name evidence="2" type="ORF">JDV02_009853</name>
</gene>
<dbReference type="RefSeq" id="XP_047847557.1">
    <property type="nucleotide sequence ID" value="XM_047991545.1"/>
</dbReference>
<feature type="region of interest" description="Disordered" evidence="1">
    <location>
        <begin position="59"/>
        <end position="86"/>
    </location>
</feature>
<accession>A0A9Q8QSK9</accession>
<evidence type="ECO:0000256" key="1">
    <source>
        <dbReference type="SAM" id="MobiDB-lite"/>
    </source>
</evidence>
<reference evidence="2" key="1">
    <citation type="submission" date="2021-11" db="EMBL/GenBank/DDBJ databases">
        <title>Purpureocillium_takamizusanense_genome.</title>
        <authorList>
            <person name="Nguyen N.-H."/>
        </authorList>
    </citation>
    <scope>NUCLEOTIDE SEQUENCE</scope>
    <source>
        <strain evidence="2">PT3</strain>
    </source>
</reference>
<dbReference type="KEGG" id="ptkz:JDV02_009853"/>
<evidence type="ECO:0000313" key="3">
    <source>
        <dbReference type="Proteomes" id="UP000829364"/>
    </source>
</evidence>
<dbReference type="GeneID" id="72071798"/>
<dbReference type="EMBL" id="CP086363">
    <property type="protein sequence ID" value="UNI24076.1"/>
    <property type="molecule type" value="Genomic_DNA"/>
</dbReference>
<protein>
    <submittedName>
        <fullName evidence="2">Uncharacterized protein</fullName>
    </submittedName>
</protein>
<name>A0A9Q8QSK9_9HYPO</name>
<dbReference type="Proteomes" id="UP000829364">
    <property type="component" value="Chromosome 10"/>
</dbReference>
<proteinExistence type="predicted"/>
<organism evidence="2 3">
    <name type="scientific">Purpureocillium takamizusanense</name>
    <dbReference type="NCBI Taxonomy" id="2060973"/>
    <lineage>
        <taxon>Eukaryota</taxon>
        <taxon>Fungi</taxon>
        <taxon>Dikarya</taxon>
        <taxon>Ascomycota</taxon>
        <taxon>Pezizomycotina</taxon>
        <taxon>Sordariomycetes</taxon>
        <taxon>Hypocreomycetidae</taxon>
        <taxon>Hypocreales</taxon>
        <taxon>Ophiocordycipitaceae</taxon>
        <taxon>Purpureocillium</taxon>
    </lineage>
</organism>
<dbReference type="AlphaFoldDB" id="A0A9Q8QSK9"/>
<sequence>MDGCLEDLPVQWKQARVGVTLPSRVSVPGWAKAARNIFFSFSCQQNPSLVRFVHCHPHRSPSATVRRPEARPFSRRPTESFQSRPLDLPSNARVELRVSVCWVVEMGSDATAKLNPSAGTDGGIAAE</sequence>
<feature type="compositionally biased region" description="Basic and acidic residues" evidence="1">
    <location>
        <begin position="66"/>
        <end position="78"/>
    </location>
</feature>
<evidence type="ECO:0000313" key="2">
    <source>
        <dbReference type="EMBL" id="UNI24076.1"/>
    </source>
</evidence>
<keyword evidence="3" id="KW-1185">Reference proteome</keyword>